<dbReference type="AlphaFoldDB" id="A0A9N9K9G9"/>
<dbReference type="Proteomes" id="UP000789759">
    <property type="component" value="Unassembled WGS sequence"/>
</dbReference>
<keyword evidence="2" id="KW-1185">Reference proteome</keyword>
<dbReference type="OrthoDB" id="2378818at2759"/>
<organism evidence="1 2">
    <name type="scientific">Cetraspora pellucida</name>
    <dbReference type="NCBI Taxonomy" id="1433469"/>
    <lineage>
        <taxon>Eukaryota</taxon>
        <taxon>Fungi</taxon>
        <taxon>Fungi incertae sedis</taxon>
        <taxon>Mucoromycota</taxon>
        <taxon>Glomeromycotina</taxon>
        <taxon>Glomeromycetes</taxon>
        <taxon>Diversisporales</taxon>
        <taxon>Gigasporaceae</taxon>
        <taxon>Cetraspora</taxon>
    </lineage>
</organism>
<dbReference type="EMBL" id="CAJVQA010045507">
    <property type="protein sequence ID" value="CAG8817456.1"/>
    <property type="molecule type" value="Genomic_DNA"/>
</dbReference>
<comment type="caution">
    <text evidence="1">The sequence shown here is derived from an EMBL/GenBank/DDBJ whole genome shotgun (WGS) entry which is preliminary data.</text>
</comment>
<proteinExistence type="predicted"/>
<evidence type="ECO:0000313" key="2">
    <source>
        <dbReference type="Proteomes" id="UP000789759"/>
    </source>
</evidence>
<gene>
    <name evidence="1" type="ORF">CPELLU_LOCUS19346</name>
</gene>
<accession>A0A9N9K9G9</accession>
<sequence>IYEAGALLSQCFEGHGLNAESFSLWWCDVCGKRFSSSESGYCEICDFNACLDHCKPGQRCKSKLCNNRHPLYYLPSPFTWTCN</sequence>
<evidence type="ECO:0000313" key="1">
    <source>
        <dbReference type="EMBL" id="CAG8817456.1"/>
    </source>
</evidence>
<feature type="non-terminal residue" evidence="1">
    <location>
        <position position="83"/>
    </location>
</feature>
<name>A0A9N9K9G9_9GLOM</name>
<feature type="non-terminal residue" evidence="1">
    <location>
        <position position="1"/>
    </location>
</feature>
<reference evidence="1" key="1">
    <citation type="submission" date="2021-06" db="EMBL/GenBank/DDBJ databases">
        <authorList>
            <person name="Kallberg Y."/>
            <person name="Tangrot J."/>
            <person name="Rosling A."/>
        </authorList>
    </citation>
    <scope>NUCLEOTIDE SEQUENCE</scope>
    <source>
        <strain evidence="1">FL966</strain>
    </source>
</reference>
<protein>
    <submittedName>
        <fullName evidence="1">1473_t:CDS:1</fullName>
    </submittedName>
</protein>